<accession>A0ACD1IBV5</accession>
<evidence type="ECO:0000313" key="1">
    <source>
        <dbReference type="EMBL" id="RAK87957.1"/>
    </source>
</evidence>
<dbReference type="EMBL" id="KZ824552">
    <property type="protein sequence ID" value="RAK87957.1"/>
    <property type="molecule type" value="Genomic_DNA"/>
</dbReference>
<evidence type="ECO:0000313" key="2">
    <source>
        <dbReference type="Proteomes" id="UP000249748"/>
    </source>
</evidence>
<gene>
    <name evidence="1" type="ORF">BO79DRAFT_209361</name>
</gene>
<dbReference type="Proteomes" id="UP000249748">
    <property type="component" value="Unassembled WGS sequence"/>
</dbReference>
<proteinExistence type="predicted"/>
<protein>
    <submittedName>
        <fullName evidence="1">Uncharacterized protein</fullName>
    </submittedName>
</protein>
<organism evidence="1 2">
    <name type="scientific">Aspergillus costaricaensis CBS 115574</name>
    <dbReference type="NCBI Taxonomy" id="1448317"/>
    <lineage>
        <taxon>Eukaryota</taxon>
        <taxon>Fungi</taxon>
        <taxon>Dikarya</taxon>
        <taxon>Ascomycota</taxon>
        <taxon>Pezizomycotina</taxon>
        <taxon>Eurotiomycetes</taxon>
        <taxon>Eurotiomycetidae</taxon>
        <taxon>Eurotiales</taxon>
        <taxon>Aspergillaceae</taxon>
        <taxon>Aspergillus</taxon>
        <taxon>Aspergillus subgen. Circumdati</taxon>
    </lineage>
</organism>
<sequence length="181" mass="20233">MSQRSSLSSIPMVSTEKMPLQLVAWGPGSLSHWAIFVPYQVGYPNGILYHIGYEAKSSGFSCTATTRLSKHHFQVAKSGPNKSFTIPRAFATFAQVEDAATRVFEDYKRYNLVTRNCQNFALDILLRLHQLYPSSVPASAIQDVRRRGTISTFIASITRRDPVAYPESGDRPGNPNRYSID</sequence>
<name>A0ACD1IBV5_9EURO</name>
<reference evidence="1" key="1">
    <citation type="submission" date="2018-02" db="EMBL/GenBank/DDBJ databases">
        <title>The genomes of Aspergillus section Nigri reveals drivers in fungal speciation.</title>
        <authorList>
            <consortium name="DOE Joint Genome Institute"/>
            <person name="Vesth T.C."/>
            <person name="Nybo J."/>
            <person name="Theobald S."/>
            <person name="Brandl J."/>
            <person name="Frisvad J.C."/>
            <person name="Nielsen K.F."/>
            <person name="Lyhne E.K."/>
            <person name="Kogle M.E."/>
            <person name="Kuo A."/>
            <person name="Riley R."/>
            <person name="Clum A."/>
            <person name="Nolan M."/>
            <person name="Lipzen A."/>
            <person name="Salamov A."/>
            <person name="Henrissat B."/>
            <person name="Wiebenga A."/>
            <person name="De vries R.P."/>
            <person name="Grigoriev I.V."/>
            <person name="Mortensen U.H."/>
            <person name="Andersen M.R."/>
            <person name="Baker S.E."/>
        </authorList>
    </citation>
    <scope>NUCLEOTIDE SEQUENCE</scope>
    <source>
        <strain evidence="1">CBS 115574</strain>
    </source>
</reference>
<keyword evidence="2" id="KW-1185">Reference proteome</keyword>